<protein>
    <submittedName>
        <fullName evidence="1">Uncharacterized protein</fullName>
    </submittedName>
</protein>
<organism evidence="1 2">
    <name type="scientific">Hoylesella pleuritidis F0068</name>
    <dbReference type="NCBI Taxonomy" id="1081904"/>
    <lineage>
        <taxon>Bacteria</taxon>
        <taxon>Pseudomonadati</taxon>
        <taxon>Bacteroidota</taxon>
        <taxon>Bacteroidia</taxon>
        <taxon>Bacteroidales</taxon>
        <taxon>Prevotellaceae</taxon>
        <taxon>Hoylesella</taxon>
    </lineage>
</organism>
<name>U2LIZ6_9BACT</name>
<dbReference type="EMBL" id="AWET01000004">
    <property type="protein sequence ID" value="ERK04236.1"/>
    <property type="molecule type" value="Genomic_DNA"/>
</dbReference>
<comment type="caution">
    <text evidence="1">The sequence shown here is derived from an EMBL/GenBank/DDBJ whole genome shotgun (WGS) entry which is preliminary data.</text>
</comment>
<keyword evidence="2" id="KW-1185">Reference proteome</keyword>
<reference evidence="1 2" key="1">
    <citation type="submission" date="2013-08" db="EMBL/GenBank/DDBJ databases">
        <authorList>
            <person name="Durkin A.S."/>
            <person name="Haft D.R."/>
            <person name="McCorrison J."/>
            <person name="Torralba M."/>
            <person name="Gillis M."/>
            <person name="Haft D.H."/>
            <person name="Methe B."/>
            <person name="Sutton G."/>
            <person name="Nelson K.E."/>
        </authorList>
    </citation>
    <scope>NUCLEOTIDE SEQUENCE [LARGE SCALE GENOMIC DNA]</scope>
    <source>
        <strain evidence="1 2">F0068</strain>
    </source>
</reference>
<accession>U2LIZ6</accession>
<dbReference type="Proteomes" id="UP000016600">
    <property type="component" value="Unassembled WGS sequence"/>
</dbReference>
<sequence>MAIYGLIALMAVSFIGWALAECKYKTFGYEKTEEETAVEDHLKEQLKVNGYKELSIRDILKDGSFSGFAAI</sequence>
<dbReference type="PATRIC" id="fig|1081904.3.peg.70"/>
<proteinExistence type="predicted"/>
<evidence type="ECO:0000313" key="1">
    <source>
        <dbReference type="EMBL" id="ERK04236.1"/>
    </source>
</evidence>
<dbReference type="AlphaFoldDB" id="U2LIZ6"/>
<gene>
    <name evidence="1" type="ORF">HMPREF1218_1039</name>
</gene>
<evidence type="ECO:0000313" key="2">
    <source>
        <dbReference type="Proteomes" id="UP000016600"/>
    </source>
</evidence>